<gene>
    <name evidence="3" type="ORF">BGW38_000996</name>
</gene>
<dbReference type="InterPro" id="IPR036047">
    <property type="entry name" value="F-box-like_dom_sf"/>
</dbReference>
<dbReference type="EMBL" id="JAABOA010000130">
    <property type="protein sequence ID" value="KAF9585734.1"/>
    <property type="molecule type" value="Genomic_DNA"/>
</dbReference>
<evidence type="ECO:0000313" key="3">
    <source>
        <dbReference type="EMBL" id="KAF9585734.1"/>
    </source>
</evidence>
<dbReference type="InterPro" id="IPR001810">
    <property type="entry name" value="F-box_dom"/>
</dbReference>
<evidence type="ECO:0000259" key="2">
    <source>
        <dbReference type="Pfam" id="PF12937"/>
    </source>
</evidence>
<reference evidence="3" key="1">
    <citation type="journal article" date="2020" name="Fungal Divers.">
        <title>Resolving the Mortierellaceae phylogeny through synthesis of multi-gene phylogenetics and phylogenomics.</title>
        <authorList>
            <person name="Vandepol N."/>
            <person name="Liber J."/>
            <person name="Desiro A."/>
            <person name="Na H."/>
            <person name="Kennedy M."/>
            <person name="Barry K."/>
            <person name="Grigoriev I.V."/>
            <person name="Miller A.N."/>
            <person name="O'Donnell K."/>
            <person name="Stajich J.E."/>
            <person name="Bonito G."/>
        </authorList>
    </citation>
    <scope>NUCLEOTIDE SEQUENCE</scope>
    <source>
        <strain evidence="3">KOD1015</strain>
    </source>
</reference>
<keyword evidence="4" id="KW-1185">Reference proteome</keyword>
<dbReference type="AlphaFoldDB" id="A0A9P6G2C1"/>
<comment type="caution">
    <text evidence="3">The sequence shown here is derived from an EMBL/GenBank/DDBJ whole genome shotgun (WGS) entry which is preliminary data.</text>
</comment>
<dbReference type="Pfam" id="PF12937">
    <property type="entry name" value="F-box-like"/>
    <property type="match status" value="1"/>
</dbReference>
<dbReference type="Gene3D" id="3.80.10.10">
    <property type="entry name" value="Ribonuclease Inhibitor"/>
    <property type="match status" value="1"/>
</dbReference>
<feature type="region of interest" description="Disordered" evidence="1">
    <location>
        <begin position="417"/>
        <end position="439"/>
    </location>
</feature>
<dbReference type="SUPFAM" id="SSF52047">
    <property type="entry name" value="RNI-like"/>
    <property type="match status" value="1"/>
</dbReference>
<proteinExistence type="predicted"/>
<feature type="region of interest" description="Disordered" evidence="1">
    <location>
        <begin position="67"/>
        <end position="87"/>
    </location>
</feature>
<name>A0A9P6G2C1_9FUNG</name>
<dbReference type="SUPFAM" id="SSF81383">
    <property type="entry name" value="F-box domain"/>
    <property type="match status" value="1"/>
</dbReference>
<dbReference type="InterPro" id="IPR032675">
    <property type="entry name" value="LRR_dom_sf"/>
</dbReference>
<evidence type="ECO:0000313" key="4">
    <source>
        <dbReference type="Proteomes" id="UP000780801"/>
    </source>
</evidence>
<dbReference type="OrthoDB" id="2442110at2759"/>
<evidence type="ECO:0000256" key="1">
    <source>
        <dbReference type="SAM" id="MobiDB-lite"/>
    </source>
</evidence>
<organism evidence="3 4">
    <name type="scientific">Lunasporangiospora selenospora</name>
    <dbReference type="NCBI Taxonomy" id="979761"/>
    <lineage>
        <taxon>Eukaryota</taxon>
        <taxon>Fungi</taxon>
        <taxon>Fungi incertae sedis</taxon>
        <taxon>Mucoromycota</taxon>
        <taxon>Mortierellomycotina</taxon>
        <taxon>Mortierellomycetes</taxon>
        <taxon>Mortierellales</taxon>
        <taxon>Mortierellaceae</taxon>
        <taxon>Lunasporangiospora</taxon>
    </lineage>
</organism>
<feature type="domain" description="F-box" evidence="2">
    <location>
        <begin position="4"/>
        <end position="42"/>
    </location>
</feature>
<sequence>MDLPEILAQVGLFLDHNDLVACIRVSHGWNNVMQPLIWRRIVVHQASLLNLTTPTARDQSLALPLSLGTRASSPSPPSSSPASPARTETYPSTAVILENARRVHTLIFNIHAPSLVQELVPLLNNQLVQLQVLQYSDDIKHILLANSSTLVHFKCLYNAPLPLTATTPERVEHATGFWDTIAQLPKLRGLELSGAFVYEDHDESFFSICCRLSSLVLKSCRIYTRFRPGTSALPQLRRLEMTMNALASDAQFAFITLCPNLTHLAWNTTGSIPSHSFLRYLSMRNPQCPIECLDLSGTALTDGELANILSHLTLLKRFYAAQSFVSGLCCHFITTSKTDLEELILRGCTLLESSMIQSLLMSLPKLRRFAGYVLKTDDMNPPLTASKSLPLPKLIQNLGKRSLVSSMRLLVPTGSSSVAGISNGGPTESTSPRVNDSQDGEWSSKWVCLELEELDVTFSGFQDPSTNGMQIIFEQLSALTMLRKLVLRDYCSYSSFVSQKVPTTTLGPQMRIYKGMSKLAPLKQLRMLDVQWIPLDMTLDDVKWMVQQWPRLRHIRGVLTCNPREYNRIEQFLEQDYPEIRVEGVYYGMEYINRG</sequence>
<dbReference type="Proteomes" id="UP000780801">
    <property type="component" value="Unassembled WGS sequence"/>
</dbReference>
<accession>A0A9P6G2C1</accession>
<protein>
    <recommendedName>
        <fullName evidence="2">F-box domain-containing protein</fullName>
    </recommendedName>
</protein>